<proteinExistence type="predicted"/>
<dbReference type="InterPro" id="IPR031325">
    <property type="entry name" value="RHS_repeat"/>
</dbReference>
<dbReference type="Pfam" id="PF05593">
    <property type="entry name" value="RHS_repeat"/>
    <property type="match status" value="8"/>
</dbReference>
<dbReference type="SUPFAM" id="SSF101898">
    <property type="entry name" value="NHL repeat"/>
    <property type="match status" value="2"/>
</dbReference>
<comment type="caution">
    <text evidence="3">The sequence shown here is derived from an EMBL/GenBank/DDBJ whole genome shotgun (WGS) entry which is preliminary data.</text>
</comment>
<dbReference type="InterPro" id="IPR015919">
    <property type="entry name" value="Cadherin-like_sf"/>
</dbReference>
<dbReference type="InterPro" id="IPR056823">
    <property type="entry name" value="TEN-like_YD-shell"/>
</dbReference>
<dbReference type="Gene3D" id="2.120.10.30">
    <property type="entry name" value="TolB, C-terminal domain"/>
    <property type="match status" value="1"/>
</dbReference>
<sequence>MAGNDAFVSDVVPSIDADSPLLTGFETDITLGITKNTPLGLSLESDSLVIDEQAKALEELTYVFIVPPDNRTPQSNTLVQLGPVVMALANSSQLLVENIDQVTGLQEDSPLSNPILEQLRGDVASLYGDADYDDDVDRDDLTVILKQRNTSITDPDGRRDLDGDGRITTLDARRLIVYLQSNTDFDAPDLDIALTKDTAPGGTTNTDGITFELGITGTAFDSSLVTRLRAGVDDTPVENFVDILGARQADGSFTLSRIQLEAIYGQPLGDGEHRLRLWAKDQWANRTDIVELVFTLDTTAPPLTLGLDSAFDTGQLGDQQTELETVTLVGQTEPNLSVTLEQTGASTTADVTGQFSFTNITLQEGANTFTVSTTDIAGNEAVFTEVLTRVVVNTPPTADPDTSLAVQEDTVTSLGIDAPVDGDNDPLTITVTTLPDASQGTVKLSDGTALTVGQTLTSAELTQLVFSPVENATGEAGDFSYTVNDGRDGIASQTIALTITPVNDAPVITLPTVDPVEAGTDLTIPTIVVSDVDAGVAQLEATVSVTNGVLTLGQTDGLTFVTGNGLENSVLVFTGTLAAINSALGSLVYRSDIDFSGIETITVVVDDQGNSGEGDAQSDTATIDVTVTPPSGILLVEASNFNTNEVFSFTVPTEPSVLTFTYRDLAFDATDLDAINDAFEVALVDGEGNSLIHTIGGSRDAFLNVTEGLDVVIAAGVSVDDGVVTVNLAGITPGTDAKLLMRLVNNDSDTETTVRILNIDVVETPDLTPPGGVTSSVAVLGTATIVDFTKLSDVSASLKADYGQTSFNEDTDTLFAGVTVSNAGQYGVDGPIVVAVDTLSDPTVRVVNADGITPEGLPYYLLSENDLEPDTITGEEVTLQFLNPSGEQFTYDLVFLGHLNEAPEIISEPNLEGSIGKPYRYDVDATDPDGDPVTYSLLLAPEGMTIGEETGVIEWDPQETDRGTQSITVQAADGRGGVTEQSFDLVVDDAPPNRPPVFTTGPVVDARVNTAYEYDADATDLDGDELTYALVNGPEGMAIDPQTGAVSWTPTAEQITGGEKTAEVDPALPAIDGFTTSIYAEQSGLDPAKLSFNPDGTLYVGRDNSGSGGSSSDAVRIHKIAPGGQVIDEFGSSEIADPDVVLYDNQGLISGEPGAVLVGGIVLGVGRRLSAILPDGTVKVLLTTPGTGNLDISSMILDKTGRLLFTNENQVFVVENGAPTVLFESPVGGLDDQNIAVDGNNRIYSGDTDGVIRVYDASGQLLDDSFATGLGTAPILEFGPGGAWGNDLYAINRESEELIRIDSDGNQTVIGTGFSNAFAPDITFGPDNALYLNDFDNDRILRVAPNRETLSLAPSEHPITITVTDGKGGVAVQRYVVNVLPEEGNHDPIIVSEPVTEVLLVKPEQSSLDGVTFGIKTRALANIPSSTPAQLFSFKATQSDTFTDIGTVQLDGIAIDVDGLAVSTNFGLLGFEVSNSGSRLISLNTETAEATAIGSVLDNRDIRGAVFDTFDSLWALDALNDTLLQVNPNNGEILEEKALTLDGAVFDVLDYVDLAVHPDGSFYLFQANENYTLDISTGEVELEYVDTAQQPVFGGILAPQAIAGATFTPSIDSNELITYDINGTDDVYSYDLSDNYTRETLYPNILSSFNAGRGDLASIVVPANVYYYDVDAIDPDDDILIYSLLEAPENMAIDESTGEIVWNPEAFVSNEDLTEPKIFFAEDINPFNDENTPLEEEIGLEFTPNSDQARKEFLSRLSNFKIEDFENYSTERPTALNFGDDSKNADITGIYSVVEEDSRDNFLLFFDRNGSSGSFELNFDKPLGALSFDGFDFEIGQSTLTFHHIDGTTSEVDVPYSNPASSQSEVYFGILTPENPFTKVTFNNSIIWDAFGIDNLTIATPEQVQLPKADVTVRVGDSRGGSDEQEFTVQIRTSLPEASGEIRGTKFYDLDGDGERGFITTENSKTSDPNEDTILLLTGNNSLNSVGPVMQSAGFDVIVGSLQNPGTIANILAENDDINQIWIWNDSLGNTGFSARPEISFTDADLDALEDFNREHPHFIFDGLAWRRHGSSDEKNLTINQVTNLFDLGGGIVLGAEDDSGELLVQHVNEVTELFGFDPFSGVYRTFNGALTQGGTLFNTPNTVVPINLSSSTTTYSEVPNGLQPNGIYLSTSVFGSPSNPLPGFNSPILPNDTFNGVEYPNVNHLITSTLPGGGIDPIPEPGLEDWIIYIDANDNGQRDANELFTTTDVGGNYAFEGLTPGTYIIREENQPGYVQTFPNDFQHIVTVEADEIVEDIDFGNTESLNNAEPEFITTPEETETILVNQLFRYDADAQDANGDLLTYDLSLAPEGMGVDPNRGIVVWEPTIDQLGTHDVILRVQDSNGGVDLQAFQVTVNNNSAPVITSRPVGPTIANSLYQYDVDAEDSDGDTLTYSLLANPDGVSIDETSGLLTWTPTDSDVGDNFIRVQVADGEGGIDTQSFTLPVIAAGVANNRPVINNSPRDAIGLGDDYVFQVEATDPDNDPLTYSLTQKPEGMTIDENTGLVVWPAEQTQLGEYSFTVKVEDGRGAVAEVSYTVNVVQQTVNGTPTITSTPSFVATIGDQYIYEAEATDPDNDPIVWSLVSGPVGLTLDETTGRVSWTPTVDQFGFHEVIIEAIDAQGASFQQGFGLNVSSTNAPPLITSAPPTLAFGGTVYTYDLQASDPNGDALTYSLTVAPDGMTIDESTGLIEWTPTPAQLGTQTVTVSVADGRGGVVEQTYSLNVASDSPNLPPQITSRPAFGATAGQDYTYQLEATDPENLAIRYQLLEGPAGMTVDEATGLLTWAPALADVGSYQVKVVALDPLDLGATQTFTLTVGDGNQQPNLNNRPDTNALVGQTYSFDLDVTDPDGDAVTYTLEDGPEGMTLDNLGRLRWTPTAEDVGTERIRITFRDETGPGRFFEYDLNIIADTTAPQVALEVSADPVDINDSVIVQVNAVDDVAIDEIGLTVDGTAVALDSNGSATLTFDAVGSVELVATALDTSGNAASTDFSLSVIAPSPNAPIVSILTPGMGESITSFVDVVGTVGDLDGDLVSYELTATPFAGGPTTTLATGTSEISEGVLGEFDGTLLRNDSYILELSAVDTGGNISSTSTLVDVEGDLKVGNYTLSFVDLSIPLTGIPIVVSRTYDTLNVNVSDDFGHGWSMDLRDTDLTDNVGESGLEDSGIYNAFFDGAAVYITLPNGEREKFIFQPQGRGLFGLTTYKPRFVTADGDNTSTLTVDDIDLQRTADGRYVTLSQIPYNPASTLISGTSSGNYTLTTKDGIKYTIDGDSGDLEKVTDRNGNTLTYTEAGVFSSTGKQVTFERDPQGRITAVIDPEGNRITYEYDALGDLAAVTDREGNVTRMTYEDNMPHFLDDIIDPLGRNGGRAEYDEFGRLVEIIDINGNPVKLTHNVDESKEIITDLLGNQTALVYDSRGNVVQEIDALGGITIRTYDDRDNMLTETDPLGNTTTFTYDDSNNVLTETDPLGNVTTSTYNSFNQVTTTTDAVGNTLSNTFDNRGNLIRQEDAAGNVSNFTYDNKGNLATFTDAKGNETSFEYDASGNLTRLVDPIGAENKFTYNETGNLTSFTDFRGNTSTFEYDAESRVVAITDPEGNITRTEYNALGEQTAIIDALGRRTEQRYNKRGLLTETILPDATPEDLSDNPRALREYDEGDRLVAMTDEAGRVTRYVYDELDRLVETIYPDATPDTLDDNPRMRSEYDAADRLIAEIDELGNRTEYEYDAADRLVLVRDALGNETRYTYDAADRLIEAVDALGNATVNQYDVLNRLTQTIDALGNVASFTYDENDNLTKTTDPNGNISQSTYDERDRLVTSTDAEGGVTTYEYDDNNNLISLTDARDHTTTFTYDNRNQLTVEIDPFNNTTTYGYDPIGNLVEQTDRNNFQTRFEYDERNRLVRQIDPLGGITTNTYDATSNLVAQTDELGRITNYTYDERDRLVQTIDALNGLTTFEYDAANNLTSQTDALGQITTFTYDALNRQDSVTDALGHTTSYAFDANGNLISMTDALGRVTEFSYDPLDRLSVTTDALGGTVTNTYDANGNLITVTDQLDRTTTFEYDGRNLQTKTIDPLGNTVTSEYDANGNLVTLTDGEGNITTYEYDALNRQTAIIDALNSATSMTYDPEGNLLTFTDPEDNTTGYTYDALNRLTTETNELGFSRTYTYDAVDNMIASTDRNGRDRTYTYDNLNRLVQEQWLDETDIPIETITSTYDAIGQLKSITDSNSANTFTYDAVGRLLSADNSGTPGIPPVLLEYTYDAVGNQLSVTDTIDGVTQGVETFTYDDLNRATQITQNGNGVAEKRVNMTYDAASQMESLTRYSDLAGSQLVADTDYTYDDAGRLTELSHNQNGTDIATYTLAYDAANRITSITSPDGTATYDYDDISQLIGADYDFQGDEAYSYDANGNRTNAGYDVGPNNQLLSDGTYTYTYDGEGNRTSQTHIATGEVTDYTFDHRNRLTAIVTRDADGTVTQVVENLYDAFDRRISIVVDANADGTPDSTEKFAYDGAEITLVFDGDGNLTHRYLHGTNIDQILSEETADGNVIWSLTDHLGTVRDLLNADGTLANHITYNSFGEVTSETNPDLDFRFGFTGREIDEATGLMYYRARYYDPGTGQFISQDPLGFDAGDPNLYRYVFNTPLNATDPTGKFTLLEVSFVALNAVLIATGAVNARAFYESVKGLVNLADLAQINRVTPMDPLQKVIIGNQIARDAVVAVGTIGSKLGNLTSDLILQLAATKIIAGIAYGVKSGVVAAAGSLGKSRSARETVDSTIADAWSAISKLSRNKSAQGGGLPEPILFGQRRIGSTFGDSNYPKTFGKTIDEIANDLLDPKNPLSADDLQITVFRDPNTGKLVSANNRTRAALAKAGLEPTNVKFVDIESLPKDQRLALLRRLQDDPIIDNAPLPGPRVPITPSRSDLTVVDVIEIGG</sequence>
<evidence type="ECO:0000313" key="4">
    <source>
        <dbReference type="Proteomes" id="UP000473574"/>
    </source>
</evidence>
<protein>
    <submittedName>
        <fullName evidence="3">Tandem-95 repeat protein</fullName>
    </submittedName>
</protein>
<name>A0A6M0SDN0_9CYAN</name>
<dbReference type="SMART" id="SM00736">
    <property type="entry name" value="CADG"/>
    <property type="match status" value="6"/>
</dbReference>
<dbReference type="Pfam" id="PF17963">
    <property type="entry name" value="Big_9"/>
    <property type="match status" value="1"/>
</dbReference>
<evidence type="ECO:0000256" key="1">
    <source>
        <dbReference type="ARBA" id="ARBA00022737"/>
    </source>
</evidence>
<dbReference type="InterPro" id="IPR050708">
    <property type="entry name" value="T6SS_VgrG/RHS"/>
</dbReference>
<dbReference type="InterPro" id="IPR006644">
    <property type="entry name" value="Cadg"/>
</dbReference>
<organism evidence="3 4">
    <name type="scientific">Adonisia turfae CCMR0082</name>
    <dbReference type="NCBI Taxonomy" id="2304604"/>
    <lineage>
        <taxon>Bacteria</taxon>
        <taxon>Bacillati</taxon>
        <taxon>Cyanobacteriota</taxon>
        <taxon>Adonisia</taxon>
        <taxon>Adonisia turfae</taxon>
    </lineage>
</organism>
<feature type="domain" description="Cadherin" evidence="2">
    <location>
        <begin position="2513"/>
        <end position="2597"/>
    </location>
</feature>
<dbReference type="Pfam" id="PF25023">
    <property type="entry name" value="TEN_YD-shell"/>
    <property type="match status" value="4"/>
</dbReference>
<dbReference type="Pfam" id="PF05345">
    <property type="entry name" value="He_PIG"/>
    <property type="match status" value="8"/>
</dbReference>
<dbReference type="SUPFAM" id="SSF49313">
    <property type="entry name" value="Cadherin-like"/>
    <property type="match status" value="9"/>
</dbReference>
<dbReference type="SUPFAM" id="SSF50998">
    <property type="entry name" value="Quinoprotein alcohol dehydrogenase-like"/>
    <property type="match status" value="1"/>
</dbReference>
<dbReference type="NCBIfam" id="NF012211">
    <property type="entry name" value="tand_rpt_95"/>
    <property type="match status" value="1"/>
</dbReference>
<dbReference type="Proteomes" id="UP000473574">
    <property type="component" value="Unassembled WGS sequence"/>
</dbReference>
<accession>A0A6M0SDN0</accession>
<dbReference type="PANTHER" id="PTHR32305:SF15">
    <property type="entry name" value="PROTEIN RHSA-RELATED"/>
    <property type="match status" value="1"/>
</dbReference>
<dbReference type="InterPro" id="IPR013783">
    <property type="entry name" value="Ig-like_fold"/>
</dbReference>
<dbReference type="SUPFAM" id="SSF117074">
    <property type="entry name" value="Hypothetical protein PA1324"/>
    <property type="match status" value="1"/>
</dbReference>
<dbReference type="SUPFAM" id="SSF63825">
    <property type="entry name" value="YWTD domain"/>
    <property type="match status" value="1"/>
</dbReference>
<dbReference type="GO" id="GO:0007156">
    <property type="term" value="P:homophilic cell adhesion via plasma membrane adhesion molecules"/>
    <property type="evidence" value="ECO:0007669"/>
    <property type="project" value="InterPro"/>
</dbReference>
<dbReference type="InterPro" id="IPR006530">
    <property type="entry name" value="YD"/>
</dbReference>
<dbReference type="RefSeq" id="WP_163668911.1">
    <property type="nucleotide sequence ID" value="NZ_QZCE01000002.1"/>
</dbReference>
<dbReference type="Gene3D" id="2.60.40.10">
    <property type="entry name" value="Immunoglobulins"/>
    <property type="match status" value="11"/>
</dbReference>
<feature type="domain" description="Cadherin" evidence="2">
    <location>
        <begin position="2792"/>
        <end position="2866"/>
    </location>
</feature>
<dbReference type="GO" id="GO:0005509">
    <property type="term" value="F:calcium ion binding"/>
    <property type="evidence" value="ECO:0007669"/>
    <property type="project" value="InterPro"/>
</dbReference>
<evidence type="ECO:0000313" key="3">
    <source>
        <dbReference type="EMBL" id="NEZ66600.1"/>
    </source>
</evidence>
<evidence type="ECO:0000259" key="2">
    <source>
        <dbReference type="PROSITE" id="PS50268"/>
    </source>
</evidence>
<dbReference type="InterPro" id="IPR002126">
    <property type="entry name" value="Cadherin-like_dom"/>
</dbReference>
<dbReference type="NCBIfam" id="TIGR01643">
    <property type="entry name" value="YD_repeat_2x"/>
    <property type="match status" value="21"/>
</dbReference>
<dbReference type="InterPro" id="IPR022385">
    <property type="entry name" value="Rhs_assc_core"/>
</dbReference>
<reference evidence="3 4" key="1">
    <citation type="journal article" date="2020" name="Microb. Ecol.">
        <title>Ecogenomics of the Marine Benthic Filamentous Cyanobacterium Adonisia.</title>
        <authorList>
            <person name="Walter J.M."/>
            <person name="Coutinho F.H."/>
            <person name="Leomil L."/>
            <person name="Hargreaves P.I."/>
            <person name="Campeao M.E."/>
            <person name="Vieira V.V."/>
            <person name="Silva B.S."/>
            <person name="Fistarol G.O."/>
            <person name="Salomon P.S."/>
            <person name="Sawabe T."/>
            <person name="Mino S."/>
            <person name="Hosokawa M."/>
            <person name="Miyashita H."/>
            <person name="Maruyama F."/>
            <person name="van Verk M.C."/>
            <person name="Dutilh B.E."/>
            <person name="Thompson C.C."/>
            <person name="Thompson F.L."/>
        </authorList>
    </citation>
    <scope>NUCLEOTIDE SEQUENCE [LARGE SCALE GENOMIC DNA]</scope>
    <source>
        <strain evidence="3 4">CCMR0082</strain>
    </source>
</reference>
<gene>
    <name evidence="3" type="ORF">D0962_28210</name>
</gene>
<dbReference type="SMART" id="SM00112">
    <property type="entry name" value="CA"/>
    <property type="match status" value="2"/>
</dbReference>
<dbReference type="EMBL" id="QZCE01000002">
    <property type="protein sequence ID" value="NEZ66600.1"/>
    <property type="molecule type" value="Genomic_DNA"/>
</dbReference>
<dbReference type="Gene3D" id="2.180.10.10">
    <property type="entry name" value="RHS repeat-associated core"/>
    <property type="match status" value="5"/>
</dbReference>
<dbReference type="InterPro" id="IPR011042">
    <property type="entry name" value="6-blade_b-propeller_TolB-like"/>
</dbReference>
<dbReference type="NCBIfam" id="TIGR03696">
    <property type="entry name" value="Rhs_assc_core"/>
    <property type="match status" value="1"/>
</dbReference>
<keyword evidence="1" id="KW-0677">Repeat</keyword>
<dbReference type="InterPro" id="IPR011047">
    <property type="entry name" value="Quinoprotein_ADH-like_sf"/>
</dbReference>
<dbReference type="GO" id="GO:0016020">
    <property type="term" value="C:membrane"/>
    <property type="evidence" value="ECO:0007669"/>
    <property type="project" value="InterPro"/>
</dbReference>
<dbReference type="PROSITE" id="PS50268">
    <property type="entry name" value="CADHERIN_2"/>
    <property type="match status" value="2"/>
</dbReference>
<dbReference type="PANTHER" id="PTHR32305">
    <property type="match status" value="1"/>
</dbReference>